<dbReference type="CDD" id="cd00156">
    <property type="entry name" value="REC"/>
    <property type="match status" value="1"/>
</dbReference>
<dbReference type="Pfam" id="PF00072">
    <property type="entry name" value="Response_reg"/>
    <property type="match status" value="1"/>
</dbReference>
<dbReference type="InterPro" id="IPR001789">
    <property type="entry name" value="Sig_transdc_resp-reg_receiver"/>
</dbReference>
<proteinExistence type="predicted"/>
<dbReference type="PANTHER" id="PTHR43228:SF1">
    <property type="entry name" value="TWO-COMPONENT RESPONSE REGULATOR ARR22"/>
    <property type="match status" value="1"/>
</dbReference>
<dbReference type="EMBL" id="CP018839">
    <property type="protein sequence ID" value="APR03840.1"/>
    <property type="molecule type" value="Genomic_DNA"/>
</dbReference>
<dbReference type="Proteomes" id="UP000185739">
    <property type="component" value="Chromosome"/>
</dbReference>
<dbReference type="InterPro" id="IPR052048">
    <property type="entry name" value="ST_Response_Regulator"/>
</dbReference>
<evidence type="ECO:0000313" key="2">
    <source>
        <dbReference type="Proteomes" id="UP000185739"/>
    </source>
</evidence>
<dbReference type="PANTHER" id="PTHR43228">
    <property type="entry name" value="TWO-COMPONENT RESPONSE REGULATOR"/>
    <property type="match status" value="1"/>
</dbReference>
<dbReference type="SMART" id="SM00448">
    <property type="entry name" value="REC"/>
    <property type="match status" value="1"/>
</dbReference>
<accession>A0A1H5UBU1</accession>
<evidence type="ECO:0000313" key="1">
    <source>
        <dbReference type="EMBL" id="APR03840.1"/>
    </source>
</evidence>
<name>A0A1H5UBU1_9RHOO</name>
<dbReference type="SUPFAM" id="SSF52172">
    <property type="entry name" value="CheY-like"/>
    <property type="match status" value="1"/>
</dbReference>
<organism evidence="1 2">
    <name type="scientific">Thauera chlorobenzoica</name>
    <dbReference type="NCBI Taxonomy" id="96773"/>
    <lineage>
        <taxon>Bacteria</taxon>
        <taxon>Pseudomonadati</taxon>
        <taxon>Pseudomonadota</taxon>
        <taxon>Betaproteobacteria</taxon>
        <taxon>Rhodocyclales</taxon>
        <taxon>Zoogloeaceae</taxon>
        <taxon>Thauera</taxon>
    </lineage>
</organism>
<dbReference type="KEGG" id="tcl:Tchl_0979"/>
<keyword evidence="2" id="KW-1185">Reference proteome</keyword>
<protein>
    <submittedName>
        <fullName evidence="1">Response regulator receiver</fullName>
    </submittedName>
</protein>
<gene>
    <name evidence="1" type="ORF">Tchl_0979</name>
</gene>
<dbReference type="AlphaFoldDB" id="A0A1H5UBU1"/>
<sequence>MRILIVDDDPFAGQVAAAILEELGHDTMLCENAPDAVGQLGEGGNVDLIVCDMNMPLISGIELFRELRAQDCRIPFVLLSGDDPAGLLAAEPGLDACVLKDGDLDNNLARAVERIARARAA</sequence>
<reference evidence="1 2" key="1">
    <citation type="submission" date="2016-12" db="EMBL/GenBank/DDBJ databases">
        <title>Complete genome sequence of Thauera chlorobenzoica, a Betaproteobacterium degrading haloaromatics anaerobically to CO2 and halides.</title>
        <authorList>
            <person name="Goris T."/>
            <person name="Mergelsberg M."/>
            <person name="Boll M."/>
        </authorList>
    </citation>
    <scope>NUCLEOTIDE SEQUENCE [LARGE SCALE GENOMIC DNA]</scope>
    <source>
        <strain evidence="1 2">3CB1</strain>
    </source>
</reference>
<dbReference type="Gene3D" id="3.40.50.2300">
    <property type="match status" value="1"/>
</dbReference>
<dbReference type="GO" id="GO:0000160">
    <property type="term" value="P:phosphorelay signal transduction system"/>
    <property type="evidence" value="ECO:0007669"/>
    <property type="project" value="InterPro"/>
</dbReference>
<dbReference type="STRING" id="96773.Tchl_0979"/>
<dbReference type="InterPro" id="IPR011006">
    <property type="entry name" value="CheY-like_superfamily"/>
</dbReference>
<dbReference type="OrthoDB" id="9179585at2"/>
<dbReference type="PROSITE" id="PS50110">
    <property type="entry name" value="RESPONSE_REGULATORY"/>
    <property type="match status" value="1"/>
</dbReference>
<dbReference type="RefSeq" id="WP_075147411.1">
    <property type="nucleotide sequence ID" value="NZ_CP018839.1"/>
</dbReference>